<comment type="similarity">
    <text evidence="1 3">Belongs to the GcvH family.</text>
</comment>
<dbReference type="STRING" id="146020.RMCB_4820"/>
<dbReference type="SUPFAM" id="SSF51230">
    <property type="entry name" value="Single hybrid motif"/>
    <property type="match status" value="1"/>
</dbReference>
<comment type="cofactor">
    <cofactor evidence="3">
        <name>(R)-lipoate</name>
        <dbReference type="ChEBI" id="CHEBI:83088"/>
    </cofactor>
    <text evidence="3">Binds 1 lipoyl cofactor covalently.</text>
</comment>
<name>A0A117I6X5_9MYCO</name>
<dbReference type="PROSITE" id="PS50968">
    <property type="entry name" value="BIOTINYL_LIPOYL"/>
    <property type="match status" value="1"/>
</dbReference>
<dbReference type="EMBL" id="BCSX01000043">
    <property type="protein sequence ID" value="GAS90724.1"/>
    <property type="molecule type" value="Genomic_DNA"/>
</dbReference>
<evidence type="ECO:0000313" key="6">
    <source>
        <dbReference type="EMBL" id="GAS90724.1"/>
    </source>
</evidence>
<proteinExistence type="inferred from homology"/>
<accession>A0A117I6X5</accession>
<comment type="function">
    <text evidence="3">The glycine cleavage system catalyzes the degradation of glycine. The H protein shuttles the methylamine group of glycine from the P protein to the T protein.</text>
</comment>
<dbReference type="InterPro" id="IPR033753">
    <property type="entry name" value="GCV_H/Fam206"/>
</dbReference>
<feature type="modified residue" description="N6-lipoyllysine" evidence="3 4">
    <location>
        <position position="72"/>
    </location>
</feature>
<evidence type="ECO:0000259" key="5">
    <source>
        <dbReference type="PROSITE" id="PS50968"/>
    </source>
</evidence>
<reference evidence="7" key="2">
    <citation type="submission" date="2016-02" db="EMBL/GenBank/DDBJ databases">
        <title>Draft genome sequence of five rapidly growing Mycobacterium species.</title>
        <authorList>
            <person name="Katahira K."/>
            <person name="Gotou Y."/>
            <person name="Iida K."/>
            <person name="Ogura Y."/>
            <person name="Hayashi T."/>
        </authorList>
    </citation>
    <scope>NUCLEOTIDE SEQUENCE [LARGE SCALE GENOMIC DNA]</scope>
    <source>
        <strain evidence="7">JCM15654</strain>
    </source>
</reference>
<dbReference type="PANTHER" id="PTHR11715:SF3">
    <property type="entry name" value="GLYCINE CLEAVAGE SYSTEM H PROTEIN-RELATED"/>
    <property type="match status" value="1"/>
</dbReference>
<dbReference type="RefSeq" id="WP_029373929.1">
    <property type="nucleotide sequence ID" value="NZ_BCSX01000043.1"/>
</dbReference>
<dbReference type="GO" id="GO:0009249">
    <property type="term" value="P:protein lipoylation"/>
    <property type="evidence" value="ECO:0007669"/>
    <property type="project" value="TreeGrafter"/>
</dbReference>
<sequence>MADITIPDDRSYTEEHEWVLIAPGAALPDVPVRVGITSVAAAALGDLVFLDLPEVGATITAGETCGEVESTKTVSELYPPVSGTVTAVNTAAVDDPALVTSDPYGEGWLFEVQPTAAGTLLTAAEYAAKSEA</sequence>
<organism evidence="6 7">
    <name type="scientific">Mycolicibacterium brisbanense</name>
    <dbReference type="NCBI Taxonomy" id="146020"/>
    <lineage>
        <taxon>Bacteria</taxon>
        <taxon>Bacillati</taxon>
        <taxon>Actinomycetota</taxon>
        <taxon>Actinomycetes</taxon>
        <taxon>Mycobacteriales</taxon>
        <taxon>Mycobacteriaceae</taxon>
        <taxon>Mycolicibacterium</taxon>
    </lineage>
</organism>
<dbReference type="PROSITE" id="PS00189">
    <property type="entry name" value="LIPOYL"/>
    <property type="match status" value="1"/>
</dbReference>
<evidence type="ECO:0000256" key="1">
    <source>
        <dbReference type="ARBA" id="ARBA00009249"/>
    </source>
</evidence>
<dbReference type="CDD" id="cd06848">
    <property type="entry name" value="GCS_H"/>
    <property type="match status" value="1"/>
</dbReference>
<dbReference type="InterPro" id="IPR000089">
    <property type="entry name" value="Biotin_lipoyl"/>
</dbReference>
<keyword evidence="7" id="KW-1185">Reference proteome</keyword>
<dbReference type="AlphaFoldDB" id="A0A117I6X5"/>
<feature type="domain" description="Lipoyl-binding" evidence="5">
    <location>
        <begin position="31"/>
        <end position="113"/>
    </location>
</feature>
<comment type="caution">
    <text evidence="6">The sequence shown here is derived from an EMBL/GenBank/DDBJ whole genome shotgun (WGS) entry which is preliminary data.</text>
</comment>
<dbReference type="Pfam" id="PF01597">
    <property type="entry name" value="GCV_H"/>
    <property type="match status" value="1"/>
</dbReference>
<dbReference type="GO" id="GO:0005829">
    <property type="term" value="C:cytosol"/>
    <property type="evidence" value="ECO:0007669"/>
    <property type="project" value="TreeGrafter"/>
</dbReference>
<dbReference type="InterPro" id="IPR017453">
    <property type="entry name" value="GCV_H_sub"/>
</dbReference>
<evidence type="ECO:0000256" key="2">
    <source>
        <dbReference type="ARBA" id="ARBA00022823"/>
    </source>
</evidence>
<dbReference type="NCBIfam" id="NF002270">
    <property type="entry name" value="PRK01202.1"/>
    <property type="match status" value="1"/>
</dbReference>
<evidence type="ECO:0000256" key="3">
    <source>
        <dbReference type="HAMAP-Rule" id="MF_00272"/>
    </source>
</evidence>
<comment type="subunit">
    <text evidence="3">The glycine cleavage system is composed of four proteins: P, T, L and H.</text>
</comment>
<dbReference type="HAMAP" id="MF_00272">
    <property type="entry name" value="GcvH"/>
    <property type="match status" value="1"/>
</dbReference>
<dbReference type="InterPro" id="IPR003016">
    <property type="entry name" value="2-oxoA_DH_lipoyl-BS"/>
</dbReference>
<dbReference type="InterPro" id="IPR002930">
    <property type="entry name" value="GCV_H"/>
</dbReference>
<dbReference type="OrthoDB" id="9796712at2"/>
<dbReference type="PANTHER" id="PTHR11715">
    <property type="entry name" value="GLYCINE CLEAVAGE SYSTEM H PROTEIN"/>
    <property type="match status" value="1"/>
</dbReference>
<dbReference type="GO" id="GO:0005960">
    <property type="term" value="C:glycine cleavage complex"/>
    <property type="evidence" value="ECO:0007669"/>
    <property type="project" value="InterPro"/>
</dbReference>
<dbReference type="GO" id="GO:0019464">
    <property type="term" value="P:glycine decarboxylation via glycine cleavage system"/>
    <property type="evidence" value="ECO:0007669"/>
    <property type="project" value="UniProtKB-UniRule"/>
</dbReference>
<dbReference type="Gene3D" id="2.40.50.100">
    <property type="match status" value="1"/>
</dbReference>
<dbReference type="Proteomes" id="UP000069620">
    <property type="component" value="Unassembled WGS sequence"/>
</dbReference>
<dbReference type="InterPro" id="IPR011053">
    <property type="entry name" value="Single_hybrid_motif"/>
</dbReference>
<evidence type="ECO:0000256" key="4">
    <source>
        <dbReference type="PIRSR" id="PIRSR617453-50"/>
    </source>
</evidence>
<protein>
    <recommendedName>
        <fullName evidence="3">Glycine cleavage system H protein</fullName>
    </recommendedName>
</protein>
<evidence type="ECO:0000313" key="7">
    <source>
        <dbReference type="Proteomes" id="UP000069620"/>
    </source>
</evidence>
<keyword evidence="2 3" id="KW-0450">Lipoyl</keyword>
<reference evidence="7" key="1">
    <citation type="journal article" date="2016" name="Genome Announc.">
        <title>Draft Genome Sequences of Five Rapidly Growing Mycobacterium Species, M. thermoresistibile, M. fortuitum subsp. acetamidolyticum, M. canariasense, M. brisbanense, and M. novocastrense.</title>
        <authorList>
            <person name="Katahira K."/>
            <person name="Ogura Y."/>
            <person name="Gotoh Y."/>
            <person name="Hayashi T."/>
        </authorList>
    </citation>
    <scope>NUCLEOTIDE SEQUENCE [LARGE SCALE GENOMIC DNA]</scope>
    <source>
        <strain evidence="7">JCM15654</strain>
    </source>
</reference>
<gene>
    <name evidence="3" type="primary">gcvH</name>
    <name evidence="6" type="ORF">RMCB_4820</name>
</gene>
<dbReference type="NCBIfam" id="TIGR00527">
    <property type="entry name" value="gcvH"/>
    <property type="match status" value="1"/>
</dbReference>